<dbReference type="GO" id="GO:0005886">
    <property type="term" value="C:plasma membrane"/>
    <property type="evidence" value="ECO:0007669"/>
    <property type="project" value="UniProtKB-SubCell"/>
</dbReference>
<evidence type="ECO:0000256" key="4">
    <source>
        <dbReference type="ARBA" id="ARBA00022989"/>
    </source>
</evidence>
<dbReference type="GO" id="GO:0022857">
    <property type="term" value="F:transmembrane transporter activity"/>
    <property type="evidence" value="ECO:0007669"/>
    <property type="project" value="TreeGrafter"/>
</dbReference>
<evidence type="ECO:0000313" key="10">
    <source>
        <dbReference type="Proteomes" id="UP000095552"/>
    </source>
</evidence>
<dbReference type="Pfam" id="PF12704">
    <property type="entry name" value="MacB_PCD"/>
    <property type="match status" value="1"/>
</dbReference>
<evidence type="ECO:0000259" key="7">
    <source>
        <dbReference type="Pfam" id="PF02687"/>
    </source>
</evidence>
<dbReference type="InterPro" id="IPR047699">
    <property type="entry name" value="Permease_put_prefix"/>
</dbReference>
<evidence type="ECO:0000256" key="3">
    <source>
        <dbReference type="ARBA" id="ARBA00022692"/>
    </source>
</evidence>
<dbReference type="InterPro" id="IPR003838">
    <property type="entry name" value="ABC3_permease_C"/>
</dbReference>
<evidence type="ECO:0000313" key="9">
    <source>
        <dbReference type="EMBL" id="OEK06202.1"/>
    </source>
</evidence>
<dbReference type="Proteomes" id="UP000095552">
    <property type="component" value="Unassembled WGS sequence"/>
</dbReference>
<feature type="domain" description="ABC3 transporter permease C-terminal" evidence="7">
    <location>
        <begin position="744"/>
        <end position="857"/>
    </location>
</feature>
<comment type="caution">
    <text evidence="9">The sequence shown here is derived from an EMBL/GenBank/DDBJ whole genome shotgun (WGS) entry which is preliminary data.</text>
</comment>
<protein>
    <recommendedName>
        <fullName evidence="11">ABC3 transporter permease protein domain-containing protein</fullName>
    </recommendedName>
</protein>
<feature type="transmembrane region" description="Helical" evidence="6">
    <location>
        <begin position="96"/>
        <end position="117"/>
    </location>
</feature>
<keyword evidence="4 6" id="KW-1133">Transmembrane helix</keyword>
<evidence type="ECO:0000256" key="1">
    <source>
        <dbReference type="ARBA" id="ARBA00004651"/>
    </source>
</evidence>
<dbReference type="InterPro" id="IPR050250">
    <property type="entry name" value="Macrolide_Exporter_MacB"/>
</dbReference>
<organism evidence="9 10">
    <name type="scientific">Roseivirga misakiensis</name>
    <dbReference type="NCBI Taxonomy" id="1563681"/>
    <lineage>
        <taxon>Bacteria</taxon>
        <taxon>Pseudomonadati</taxon>
        <taxon>Bacteroidota</taxon>
        <taxon>Cytophagia</taxon>
        <taxon>Cytophagales</taxon>
        <taxon>Roseivirgaceae</taxon>
        <taxon>Roseivirga</taxon>
    </lineage>
</organism>
<keyword evidence="10" id="KW-1185">Reference proteome</keyword>
<feature type="transmembrane region" description="Helical" evidence="6">
    <location>
        <begin position="411"/>
        <end position="429"/>
    </location>
</feature>
<dbReference type="RefSeq" id="WP_069833514.1">
    <property type="nucleotide sequence ID" value="NZ_MDGQ01000003.1"/>
</dbReference>
<dbReference type="NCBIfam" id="NF038404">
    <property type="entry name" value="perm_prefix_2"/>
    <property type="match status" value="1"/>
</dbReference>
<evidence type="ECO:0000256" key="2">
    <source>
        <dbReference type="ARBA" id="ARBA00022475"/>
    </source>
</evidence>
<evidence type="ECO:0008006" key="11">
    <source>
        <dbReference type="Google" id="ProtNLM"/>
    </source>
</evidence>
<reference evidence="9 10" key="1">
    <citation type="submission" date="2016-08" db="EMBL/GenBank/DDBJ databases">
        <title>Draft genome of Fabibacter sp. strain SK-8.</title>
        <authorList>
            <person name="Wong S.-K."/>
            <person name="Hamasaki K."/>
            <person name="Yoshizawa S."/>
        </authorList>
    </citation>
    <scope>NUCLEOTIDE SEQUENCE [LARGE SCALE GENOMIC DNA]</scope>
    <source>
        <strain evidence="9 10">SK-8</strain>
    </source>
</reference>
<keyword evidence="2" id="KW-1003">Cell membrane</keyword>
<keyword evidence="3 6" id="KW-0812">Transmembrane</keyword>
<dbReference type="EMBL" id="MDGQ01000003">
    <property type="protein sequence ID" value="OEK06202.1"/>
    <property type="molecule type" value="Genomic_DNA"/>
</dbReference>
<evidence type="ECO:0000256" key="6">
    <source>
        <dbReference type="SAM" id="Phobius"/>
    </source>
</evidence>
<feature type="transmembrane region" description="Helical" evidence="6">
    <location>
        <begin position="449"/>
        <end position="473"/>
    </location>
</feature>
<evidence type="ECO:0000256" key="5">
    <source>
        <dbReference type="ARBA" id="ARBA00023136"/>
    </source>
</evidence>
<feature type="transmembrane region" description="Helical" evidence="6">
    <location>
        <begin position="494"/>
        <end position="517"/>
    </location>
</feature>
<dbReference type="STRING" id="1563681.BFP71_00560"/>
<dbReference type="OrthoDB" id="975072at2"/>
<feature type="transmembrane region" description="Helical" evidence="6">
    <location>
        <begin position="741"/>
        <end position="764"/>
    </location>
</feature>
<gene>
    <name evidence="9" type="ORF">BFP71_00560</name>
</gene>
<dbReference type="InterPro" id="IPR025857">
    <property type="entry name" value="MacB_PCD"/>
</dbReference>
<keyword evidence="5 6" id="KW-0472">Membrane</keyword>
<feature type="domain" description="MacB-like periplasmic core" evidence="8">
    <location>
        <begin position="95"/>
        <end position="313"/>
    </location>
</feature>
<feature type="transmembrane region" description="Helical" evidence="6">
    <location>
        <begin position="355"/>
        <end position="375"/>
    </location>
</feature>
<feature type="transmembrane region" description="Helical" evidence="6">
    <location>
        <begin position="824"/>
        <end position="847"/>
    </location>
</feature>
<dbReference type="Pfam" id="PF02687">
    <property type="entry name" value="FtsX"/>
    <property type="match status" value="2"/>
</dbReference>
<dbReference type="PANTHER" id="PTHR30572:SF18">
    <property type="entry name" value="ABC-TYPE MACROLIDE FAMILY EXPORT SYSTEM PERMEASE COMPONENT 2"/>
    <property type="match status" value="1"/>
</dbReference>
<dbReference type="AlphaFoldDB" id="A0A1E5T494"/>
<sequence>MNNPPKLPAKILRFFCADHRIEELEGDLYEEYTENLAAHGHKKAARIYTWTIAKSFRHYLFDYHPNSYKLSYHNMMFKHYLKTAFRGMKNSKSITAINLFGLSVGIAISLLITLFVADQYLMDDFIPDKDRIVRIERFSETSISQAFDAGMHPGYGPVLLDISPQIESFTRLAKYNITIRLEDEDGLTLVKEPFLFADSTFFEIFPFELVKGNPKTALSDKKNILLTESMAEKYFGSEDPIGKTINAPFRGRSFFQVAGIIKDLPDNSSMQFGFLAPATDSYSLNSQGFSPWLLILKLAPNTNKPDLLAQIEREIPKLTSNEYHHRFSYNFTNFADIKYNTVTTDNVFAVMNKNIIELFIIVAALILLLASINYVNLTAARALQRGQEAGIRKVIGAGRGSFKSQFLTESLILWWLSLPLAIIIVQALLPTFEQIIDKPVYFEYLQSASFLLAIFGIITLLGLFSGLYPAFIISRFKFTDFLKGKLSGTHKGGWFRKGLVVLQFTISVILVIATFVVQRQISYMQERTMSFQGDQIIVTDIGFTDQFTPYKNALEQIPSISNVSLTSSPPGGEVAAGRSFSKTFDATITIHEIDENYISLLDLEMVSGQAFSVDTKDTNADGIIINETLAKLIETKNPLNSQTPLNETYPELGGSIRGIVKDFHIESPHVSIKPMVFNYSEQTGNQIARSMIKINSENISETLANIEATWKKFIPNSVLSFRFLDARFEQLYTTEVKLGRVFGVLTTVAILISCLGLYGLITYLAEAKFQEIGIRKVLGASSKQIIWLLTKQVQSLVLIACILAIPIAYYGISEWLTGFAYRTTISIPLIATCAIIALMISGLTVLFKSVKAANGNPVNALRNE</sequence>
<name>A0A1E5T494_9BACT</name>
<feature type="domain" description="ABC3 transporter permease C-terminal" evidence="7">
    <location>
        <begin position="360"/>
        <end position="475"/>
    </location>
</feature>
<accession>A0A1E5T494</accession>
<feature type="transmembrane region" description="Helical" evidence="6">
    <location>
        <begin position="785"/>
        <end position="812"/>
    </location>
</feature>
<dbReference type="PANTHER" id="PTHR30572">
    <property type="entry name" value="MEMBRANE COMPONENT OF TRANSPORTER-RELATED"/>
    <property type="match status" value="1"/>
</dbReference>
<comment type="subcellular location">
    <subcellularLocation>
        <location evidence="1">Cell membrane</location>
        <topology evidence="1">Multi-pass membrane protein</topology>
    </subcellularLocation>
</comment>
<proteinExistence type="predicted"/>
<evidence type="ECO:0000259" key="8">
    <source>
        <dbReference type="Pfam" id="PF12704"/>
    </source>
</evidence>